<dbReference type="PIRSF" id="PIRSF002756">
    <property type="entry name" value="PstS"/>
    <property type="match status" value="1"/>
</dbReference>
<keyword evidence="3 4" id="KW-0592">Phosphate transport</keyword>
<feature type="domain" description="PBP" evidence="7">
    <location>
        <begin position="54"/>
        <end position="351"/>
    </location>
</feature>
<dbReference type="CDD" id="cd13565">
    <property type="entry name" value="PBP2_PstS"/>
    <property type="match status" value="1"/>
</dbReference>
<dbReference type="PROSITE" id="PS51257">
    <property type="entry name" value="PROKAR_LIPOPROTEIN"/>
    <property type="match status" value="1"/>
</dbReference>
<dbReference type="SUPFAM" id="SSF53850">
    <property type="entry name" value="Periplasmic binding protein-like II"/>
    <property type="match status" value="1"/>
</dbReference>
<dbReference type="Gene3D" id="3.40.190.10">
    <property type="entry name" value="Periplasmic binding protein-like II"/>
    <property type="match status" value="2"/>
</dbReference>
<dbReference type="AlphaFoldDB" id="A0A563E9T0"/>
<name>A0A563E9T0_9MICO</name>
<proteinExistence type="inferred from homology"/>
<feature type="chain" id="PRO_5039354898" description="Phosphate-binding protein" evidence="6">
    <location>
        <begin position="20"/>
        <end position="380"/>
    </location>
</feature>
<evidence type="ECO:0000256" key="1">
    <source>
        <dbReference type="ARBA" id="ARBA00008725"/>
    </source>
</evidence>
<feature type="binding site" evidence="5">
    <location>
        <begin position="204"/>
        <end position="206"/>
    </location>
    <ligand>
        <name>phosphate</name>
        <dbReference type="ChEBI" id="CHEBI:43474"/>
    </ligand>
</feature>
<reference evidence="8 9" key="2">
    <citation type="submission" date="2019-08" db="EMBL/GenBank/DDBJ databases">
        <title>Jejuicoccus antrihumi gen. nov., sp. nov., a new member of the family Dermacoccaceae isolated from a cave.</title>
        <authorList>
            <person name="Schumann P."/>
            <person name="Kim I.S."/>
        </authorList>
    </citation>
    <scope>NUCLEOTIDE SEQUENCE [LARGE SCALE GENOMIC DNA]</scope>
    <source>
        <strain evidence="8 9">C5-26</strain>
    </source>
</reference>
<organism evidence="8 9">
    <name type="scientific">Leekyejoonella antrihumi</name>
    <dbReference type="NCBI Taxonomy" id="1660198"/>
    <lineage>
        <taxon>Bacteria</taxon>
        <taxon>Bacillati</taxon>
        <taxon>Actinomycetota</taxon>
        <taxon>Actinomycetes</taxon>
        <taxon>Micrococcales</taxon>
        <taxon>Dermacoccaceae</taxon>
        <taxon>Leekyejoonella</taxon>
    </lineage>
</organism>
<dbReference type="NCBIfam" id="TIGR00975">
    <property type="entry name" value="3a0107s03"/>
    <property type="match status" value="1"/>
</dbReference>
<dbReference type="InterPro" id="IPR005673">
    <property type="entry name" value="ABC_phos-bd_PstS"/>
</dbReference>
<feature type="binding site" evidence="5">
    <location>
        <position position="97"/>
    </location>
    <ligand>
        <name>phosphate</name>
        <dbReference type="ChEBI" id="CHEBI:43474"/>
    </ligand>
</feature>
<keyword evidence="9" id="KW-1185">Reference proteome</keyword>
<dbReference type="GO" id="GO:0035435">
    <property type="term" value="P:phosphate ion transmembrane transport"/>
    <property type="evidence" value="ECO:0007669"/>
    <property type="project" value="InterPro"/>
</dbReference>
<accession>A0A563E9T0</accession>
<gene>
    <name evidence="8" type="primary">pstS</name>
    <name evidence="8" type="ORF">FGL98_00380</name>
</gene>
<comment type="caution">
    <text evidence="8">The sequence shown here is derived from an EMBL/GenBank/DDBJ whole genome shotgun (WGS) entry which is preliminary data.</text>
</comment>
<reference evidence="8 9" key="1">
    <citation type="submission" date="2019-05" db="EMBL/GenBank/DDBJ databases">
        <authorList>
            <person name="Lee S.D."/>
        </authorList>
    </citation>
    <scope>NUCLEOTIDE SEQUENCE [LARGE SCALE GENOMIC DNA]</scope>
    <source>
        <strain evidence="8 9">C5-26</strain>
    </source>
</reference>
<evidence type="ECO:0000256" key="3">
    <source>
        <dbReference type="ARBA" id="ARBA00022592"/>
    </source>
</evidence>
<keyword evidence="2 4" id="KW-0813">Transport</keyword>
<evidence type="ECO:0000259" key="7">
    <source>
        <dbReference type="Pfam" id="PF12849"/>
    </source>
</evidence>
<feature type="binding site" evidence="5">
    <location>
        <position position="115"/>
    </location>
    <ligand>
        <name>phosphate</name>
        <dbReference type="ChEBI" id="CHEBI:43474"/>
    </ligand>
</feature>
<comment type="similarity">
    <text evidence="1 4">Belongs to the PstS family.</text>
</comment>
<dbReference type="EMBL" id="VCQV01000001">
    <property type="protein sequence ID" value="TWP39079.1"/>
    <property type="molecule type" value="Genomic_DNA"/>
</dbReference>
<dbReference type="PANTHER" id="PTHR42996:SF1">
    <property type="entry name" value="PHOSPHATE-BINDING PROTEIN PSTS"/>
    <property type="match status" value="1"/>
</dbReference>
<dbReference type="Proteomes" id="UP000320244">
    <property type="component" value="Unassembled WGS sequence"/>
</dbReference>
<evidence type="ECO:0000256" key="4">
    <source>
        <dbReference type="PIRNR" id="PIRNR002756"/>
    </source>
</evidence>
<dbReference type="GO" id="GO:0042301">
    <property type="term" value="F:phosphate ion binding"/>
    <property type="evidence" value="ECO:0007669"/>
    <property type="project" value="InterPro"/>
</dbReference>
<keyword evidence="6" id="KW-0732">Signal</keyword>
<dbReference type="PANTHER" id="PTHR42996">
    <property type="entry name" value="PHOSPHATE-BINDING PROTEIN PSTS"/>
    <property type="match status" value="1"/>
</dbReference>
<feature type="binding site" evidence="5">
    <location>
        <begin position="67"/>
        <end position="69"/>
    </location>
    <ligand>
        <name>phosphate</name>
        <dbReference type="ChEBI" id="CHEBI:43474"/>
    </ligand>
</feature>
<dbReference type="GO" id="GO:0043190">
    <property type="term" value="C:ATP-binding cassette (ABC) transporter complex"/>
    <property type="evidence" value="ECO:0007669"/>
    <property type="project" value="InterPro"/>
</dbReference>
<evidence type="ECO:0000313" key="8">
    <source>
        <dbReference type="EMBL" id="TWP39079.1"/>
    </source>
</evidence>
<dbReference type="Pfam" id="PF12849">
    <property type="entry name" value="PBP_like_2"/>
    <property type="match status" value="1"/>
</dbReference>
<evidence type="ECO:0000313" key="9">
    <source>
        <dbReference type="Proteomes" id="UP000320244"/>
    </source>
</evidence>
<feature type="signal peptide" evidence="6">
    <location>
        <begin position="1"/>
        <end position="19"/>
    </location>
</feature>
<evidence type="ECO:0000256" key="6">
    <source>
        <dbReference type="SAM" id="SignalP"/>
    </source>
</evidence>
<evidence type="ECO:0000256" key="2">
    <source>
        <dbReference type="ARBA" id="ARBA00022448"/>
    </source>
</evidence>
<dbReference type="OrthoDB" id="9801510at2"/>
<evidence type="ECO:0000256" key="5">
    <source>
        <dbReference type="PIRSR" id="PIRSR002756-1"/>
    </source>
</evidence>
<dbReference type="InterPro" id="IPR024370">
    <property type="entry name" value="PBP_domain"/>
</dbReference>
<protein>
    <recommendedName>
        <fullName evidence="4">Phosphate-binding protein</fullName>
    </recommendedName>
</protein>
<sequence>MNKPARIAGVAVIAATALAGCGSASNTGSGSSSGAIAGSGSSQASNATAQASGSADCFTGSLRAAGSTAQQNAITQAISAYQAKCPGAKISYNGTGSGAGITSFTSKQIDFAGSDSALSPDKGEPAKAKQACTSDAWDLPMVTGPIAVVYNLKGVGKLTLTPKLIAKIFSGKITAWNDPAIAAANKGAKLPSTKISVFFRSDSSGTTDNFTNYMHTTDGADWPAAHGKSWTGKVGQGKAKSAGVSAAVKSTDGAIGYDEWSYAVQNTLQMAQIDSGSGPVALSAESAAEGVSSAKVVGTGKDLSLKIDYATKSPGAYPLILVTYEIVCSKYAQPKTGQDVRSFLSYMASPEFQATLPKIGSAPLPAGIQSKVATTIKAVS</sequence>
<dbReference type="InterPro" id="IPR050962">
    <property type="entry name" value="Phosphate-bind_PstS"/>
</dbReference>